<feature type="transmembrane region" description="Helical" evidence="1">
    <location>
        <begin position="202"/>
        <end position="224"/>
    </location>
</feature>
<feature type="transmembrane region" description="Helical" evidence="1">
    <location>
        <begin position="289"/>
        <end position="312"/>
    </location>
</feature>
<evidence type="ECO:0000256" key="1">
    <source>
        <dbReference type="SAM" id="Phobius"/>
    </source>
</evidence>
<accession>A0A226DJ98</accession>
<feature type="transmembrane region" description="Helical" evidence="1">
    <location>
        <begin position="49"/>
        <end position="71"/>
    </location>
</feature>
<protein>
    <submittedName>
        <fullName evidence="2">Uncharacterized protein</fullName>
    </submittedName>
</protein>
<sequence>MTETFLSKILIPSVTPFDALQRFGKLGSFFYPQSITWREEPYPTQWPKVITAHVMTGLLFYASLHLTWVGFQQIISYEKDPDFSDNTGLTGLVFIIGHCSVIAAATASTFYGVNASSISLGFRQLQKICRSTNYEKSWTPKLDQLGLYLHSLLGTIIFAPVSLTLINLLYPINDPSYFILRSVPILPAWGKTILRAVSIPLFGWQISVMNMGTILILCNVAVMFHDSLTISSNLNFTQETNYLVKYRQLQIVSVTMNQGFFYVIPVGLGCSFVCSVASAYVVIKFFSVVPLATLTPAVAIMSSLVGMSHVGLDLLGNIGTRSANFVRYFGFRRGREPYWRRKLRSYSNIGFRVGQFTTLGKKVRVNFLSNLLYYTATALISSGGNSTY</sequence>
<evidence type="ECO:0000313" key="3">
    <source>
        <dbReference type="Proteomes" id="UP000198287"/>
    </source>
</evidence>
<organism evidence="2 3">
    <name type="scientific">Folsomia candida</name>
    <name type="common">Springtail</name>
    <dbReference type="NCBI Taxonomy" id="158441"/>
    <lineage>
        <taxon>Eukaryota</taxon>
        <taxon>Metazoa</taxon>
        <taxon>Ecdysozoa</taxon>
        <taxon>Arthropoda</taxon>
        <taxon>Hexapoda</taxon>
        <taxon>Collembola</taxon>
        <taxon>Entomobryomorpha</taxon>
        <taxon>Isotomoidea</taxon>
        <taxon>Isotomidae</taxon>
        <taxon>Proisotominae</taxon>
        <taxon>Folsomia</taxon>
    </lineage>
</organism>
<proteinExistence type="predicted"/>
<dbReference type="Proteomes" id="UP000198287">
    <property type="component" value="Unassembled WGS sequence"/>
</dbReference>
<comment type="caution">
    <text evidence="2">The sequence shown here is derived from an EMBL/GenBank/DDBJ whole genome shotgun (WGS) entry which is preliminary data.</text>
</comment>
<keyword evidence="1" id="KW-0472">Membrane</keyword>
<feature type="transmembrane region" description="Helical" evidence="1">
    <location>
        <begin position="145"/>
        <end position="170"/>
    </location>
</feature>
<dbReference type="EMBL" id="LNIX01000019">
    <property type="protein sequence ID" value="OXA44266.1"/>
    <property type="molecule type" value="Genomic_DNA"/>
</dbReference>
<reference evidence="2 3" key="1">
    <citation type="submission" date="2015-12" db="EMBL/GenBank/DDBJ databases">
        <title>The genome of Folsomia candida.</title>
        <authorList>
            <person name="Faddeeva A."/>
            <person name="Derks M.F."/>
            <person name="Anvar Y."/>
            <person name="Smit S."/>
            <person name="Van Straalen N."/>
            <person name="Roelofs D."/>
        </authorList>
    </citation>
    <scope>NUCLEOTIDE SEQUENCE [LARGE SCALE GENOMIC DNA]</scope>
    <source>
        <strain evidence="2 3">VU population</strain>
        <tissue evidence="2">Whole body</tissue>
    </source>
</reference>
<feature type="transmembrane region" description="Helical" evidence="1">
    <location>
        <begin position="260"/>
        <end position="283"/>
    </location>
</feature>
<evidence type="ECO:0000313" key="2">
    <source>
        <dbReference type="EMBL" id="OXA44266.1"/>
    </source>
</evidence>
<feature type="transmembrane region" description="Helical" evidence="1">
    <location>
        <begin position="91"/>
        <end position="113"/>
    </location>
</feature>
<keyword evidence="1" id="KW-0812">Transmembrane</keyword>
<name>A0A226DJ98_FOLCA</name>
<keyword evidence="3" id="KW-1185">Reference proteome</keyword>
<dbReference type="AlphaFoldDB" id="A0A226DJ98"/>
<gene>
    <name evidence="2" type="ORF">Fcan01_20934</name>
</gene>
<keyword evidence="1" id="KW-1133">Transmembrane helix</keyword>